<evidence type="ECO:0000313" key="1">
    <source>
        <dbReference type="EMBL" id="KAH7524789.1"/>
    </source>
</evidence>
<comment type="caution">
    <text evidence="1">The sequence shown here is derived from an EMBL/GenBank/DDBJ whole genome shotgun (WGS) entry which is preliminary data.</text>
</comment>
<proteinExistence type="predicted"/>
<reference evidence="1" key="1">
    <citation type="journal article" date="2021" name="Front. Plant Sci.">
        <title>Chromosome-Scale Genome Assembly for Chinese Sour Jujube and Insights Into Its Genome Evolution and Domestication Signature.</title>
        <authorList>
            <person name="Shen L.-Y."/>
            <person name="Luo H."/>
            <person name="Wang X.-L."/>
            <person name="Wang X.-M."/>
            <person name="Qiu X.-J."/>
            <person name="Liu H."/>
            <person name="Zhou S.-S."/>
            <person name="Jia K.-H."/>
            <person name="Nie S."/>
            <person name="Bao Y.-T."/>
            <person name="Zhang R.-G."/>
            <person name="Yun Q.-Z."/>
            <person name="Chai Y.-H."/>
            <person name="Lu J.-Y."/>
            <person name="Li Y."/>
            <person name="Zhao S.-W."/>
            <person name="Mao J.-F."/>
            <person name="Jia S.-G."/>
            <person name="Mao Y.-M."/>
        </authorList>
    </citation>
    <scope>NUCLEOTIDE SEQUENCE</scope>
    <source>
        <strain evidence="1">AT0</strain>
        <tissue evidence="1">Leaf</tissue>
    </source>
</reference>
<protein>
    <submittedName>
        <fullName evidence="1">Uncharacterized protein</fullName>
    </submittedName>
</protein>
<sequence>MARLVEEKKALPKKNIYISGVTPVVTQVKISFNTSVGILGVLPPIRTVANLPNQYVTNGCKSFTHEIWERRYKGLCFYCNEKFAPGHKCKKPQFFMIKDVDSDNGDDHDKLEVEFETKS</sequence>
<name>A0A978VA54_ZIZJJ</name>
<dbReference type="AlphaFoldDB" id="A0A978VA54"/>
<gene>
    <name evidence="1" type="ORF">FEM48_Zijuj06G0156400</name>
</gene>
<dbReference type="EMBL" id="JAEACU010000006">
    <property type="protein sequence ID" value="KAH7524789.1"/>
    <property type="molecule type" value="Genomic_DNA"/>
</dbReference>
<dbReference type="Proteomes" id="UP000813462">
    <property type="component" value="Unassembled WGS sequence"/>
</dbReference>
<evidence type="ECO:0000313" key="2">
    <source>
        <dbReference type="Proteomes" id="UP000813462"/>
    </source>
</evidence>
<accession>A0A978VA54</accession>
<organism evidence="1 2">
    <name type="scientific">Ziziphus jujuba var. spinosa</name>
    <dbReference type="NCBI Taxonomy" id="714518"/>
    <lineage>
        <taxon>Eukaryota</taxon>
        <taxon>Viridiplantae</taxon>
        <taxon>Streptophyta</taxon>
        <taxon>Embryophyta</taxon>
        <taxon>Tracheophyta</taxon>
        <taxon>Spermatophyta</taxon>
        <taxon>Magnoliopsida</taxon>
        <taxon>eudicotyledons</taxon>
        <taxon>Gunneridae</taxon>
        <taxon>Pentapetalae</taxon>
        <taxon>rosids</taxon>
        <taxon>fabids</taxon>
        <taxon>Rosales</taxon>
        <taxon>Rhamnaceae</taxon>
        <taxon>Paliureae</taxon>
        <taxon>Ziziphus</taxon>
    </lineage>
</organism>